<protein>
    <submittedName>
        <fullName evidence="5">Translation elongation factor P Lys34:lysine transferase</fullName>
    </submittedName>
</protein>
<name>A0A484H5Y4_9ZZZZ</name>
<keyword evidence="2" id="KW-0547">Nucleotide-binding</keyword>
<evidence type="ECO:0000259" key="4">
    <source>
        <dbReference type="PROSITE" id="PS50862"/>
    </source>
</evidence>
<dbReference type="NCBIfam" id="NF006828">
    <property type="entry name" value="PRK09350.1"/>
    <property type="match status" value="1"/>
</dbReference>
<organism evidence="5">
    <name type="scientific">invertebrate metagenome</name>
    <dbReference type="NCBI Taxonomy" id="1711999"/>
    <lineage>
        <taxon>unclassified sequences</taxon>
        <taxon>metagenomes</taxon>
        <taxon>organismal metagenomes</taxon>
    </lineage>
</organism>
<evidence type="ECO:0000256" key="3">
    <source>
        <dbReference type="ARBA" id="ARBA00022840"/>
    </source>
</evidence>
<keyword evidence="5" id="KW-0251">Elongation factor</keyword>
<dbReference type="SUPFAM" id="SSF55681">
    <property type="entry name" value="Class II aaRS and biotin synthetases"/>
    <property type="match status" value="1"/>
</dbReference>
<keyword evidence="1" id="KW-0436">Ligase</keyword>
<evidence type="ECO:0000313" key="5">
    <source>
        <dbReference type="EMBL" id="VBB69476.1"/>
    </source>
</evidence>
<sequence>MTWWTPERFAARRGFLEQRTAIVTAIRAFFSRRGFLEVETPVLQVSPGLDPHIAVFATELIEPFAQDKRPLYLHTSPEFAMKKLLAAKLPRIFQIARVYRNGERSPLHHPEFTLLEWYRAESNYLFLMDDCENLLREVILHSNYSTFQWMGRQCDPHQPWERLSVADAFTELATIDLLATLTDPLDPDPTPLAAAAHLTLHPAERWEDVFFRIMLERIEPHLGYGKPLILYDYPTPLASLASSKTDDKRLAERFEVYVCGVELANGYSELTDVAVQRARFRRDTAVRKQLYGTALPVDEDFLNALTHMPPAAGIALGLDRLIMLAVWADDIQDVLWAPVAMAT</sequence>
<dbReference type="PROSITE" id="PS50862">
    <property type="entry name" value="AA_TRNA_LIGASE_II"/>
    <property type="match status" value="1"/>
</dbReference>
<reference evidence="5" key="1">
    <citation type="submission" date="2018-10" db="EMBL/GenBank/DDBJ databases">
        <authorList>
            <person name="Gruber-Vodicka H."/>
            <person name="Jaeckle O."/>
        </authorList>
    </citation>
    <scope>NUCLEOTIDE SEQUENCE</scope>
</reference>
<dbReference type="InterPro" id="IPR004525">
    <property type="entry name" value="EpmA"/>
</dbReference>
<keyword evidence="3" id="KW-0067">ATP-binding</keyword>
<dbReference type="PANTHER" id="PTHR42918:SF6">
    <property type="entry name" value="ELONGATION FACTOR P--(R)-BETA-LYSINE LIGASE"/>
    <property type="match status" value="1"/>
</dbReference>
<dbReference type="GO" id="GO:0016740">
    <property type="term" value="F:transferase activity"/>
    <property type="evidence" value="ECO:0007669"/>
    <property type="project" value="UniProtKB-KW"/>
</dbReference>
<evidence type="ECO:0000256" key="2">
    <source>
        <dbReference type="ARBA" id="ARBA00022741"/>
    </source>
</evidence>
<dbReference type="InterPro" id="IPR006195">
    <property type="entry name" value="aa-tRNA-synth_II"/>
</dbReference>
<feature type="domain" description="Aminoacyl-transfer RNA synthetases class-II family profile" evidence="4">
    <location>
        <begin position="19"/>
        <end position="338"/>
    </location>
</feature>
<keyword evidence="5" id="KW-0648">Protein biosynthesis</keyword>
<dbReference type="GO" id="GO:0005829">
    <property type="term" value="C:cytosol"/>
    <property type="evidence" value="ECO:0007669"/>
    <property type="project" value="TreeGrafter"/>
</dbReference>
<dbReference type="Pfam" id="PF00152">
    <property type="entry name" value="tRNA-synt_2"/>
    <property type="match status" value="1"/>
</dbReference>
<dbReference type="EMBL" id="LR026963">
    <property type="protein sequence ID" value="VBB69476.1"/>
    <property type="molecule type" value="Genomic_DNA"/>
</dbReference>
<dbReference type="AlphaFoldDB" id="A0A484H5Y4"/>
<dbReference type="Gene3D" id="3.30.930.10">
    <property type="entry name" value="Bira Bifunctional Protein, Domain 2"/>
    <property type="match status" value="1"/>
</dbReference>
<dbReference type="PANTHER" id="PTHR42918">
    <property type="entry name" value="LYSYL-TRNA SYNTHETASE"/>
    <property type="match status" value="1"/>
</dbReference>
<keyword evidence="5" id="KW-0808">Transferase</keyword>
<accession>A0A484H5Y4</accession>
<dbReference type="NCBIfam" id="TIGR00462">
    <property type="entry name" value="genX"/>
    <property type="match status" value="1"/>
</dbReference>
<dbReference type="PRINTS" id="PR00982">
    <property type="entry name" value="TRNASYNTHLYS"/>
</dbReference>
<dbReference type="GO" id="GO:0006430">
    <property type="term" value="P:lysyl-tRNA aminoacylation"/>
    <property type="evidence" value="ECO:0007669"/>
    <property type="project" value="InterPro"/>
</dbReference>
<dbReference type="GO" id="GO:0004824">
    <property type="term" value="F:lysine-tRNA ligase activity"/>
    <property type="evidence" value="ECO:0007669"/>
    <property type="project" value="InterPro"/>
</dbReference>
<dbReference type="GO" id="GO:0003746">
    <property type="term" value="F:translation elongation factor activity"/>
    <property type="evidence" value="ECO:0007669"/>
    <property type="project" value="UniProtKB-KW"/>
</dbReference>
<dbReference type="InterPro" id="IPR004364">
    <property type="entry name" value="Aa-tRNA-synt_II"/>
</dbReference>
<dbReference type="InterPro" id="IPR018149">
    <property type="entry name" value="Lys-tRNA-synth_II_C"/>
</dbReference>
<dbReference type="GO" id="GO:0000049">
    <property type="term" value="F:tRNA binding"/>
    <property type="evidence" value="ECO:0007669"/>
    <property type="project" value="TreeGrafter"/>
</dbReference>
<gene>
    <name evidence="5" type="ORF">RIEGSTA812A_PEG_949</name>
</gene>
<proteinExistence type="predicted"/>
<dbReference type="GO" id="GO:0005524">
    <property type="term" value="F:ATP binding"/>
    <property type="evidence" value="ECO:0007669"/>
    <property type="project" value="UniProtKB-KW"/>
</dbReference>
<evidence type="ECO:0000256" key="1">
    <source>
        <dbReference type="ARBA" id="ARBA00022598"/>
    </source>
</evidence>
<dbReference type="InterPro" id="IPR045864">
    <property type="entry name" value="aa-tRNA-synth_II/BPL/LPL"/>
</dbReference>